<dbReference type="AlphaFoldDB" id="A0A3P6DIX3"/>
<sequence>MDVTKIGTIGSGEFNKFNNGGIPAFLLLSFYPKQNPVLQYFLVNI</sequence>
<gene>
    <name evidence="1" type="ORF">BRASC143T45645Z</name>
</gene>
<organism evidence="1">
    <name type="scientific">Brassica campestris</name>
    <name type="common">Field mustard</name>
    <dbReference type="NCBI Taxonomy" id="3711"/>
    <lineage>
        <taxon>Eukaryota</taxon>
        <taxon>Viridiplantae</taxon>
        <taxon>Streptophyta</taxon>
        <taxon>Embryophyta</taxon>
        <taxon>Tracheophyta</taxon>
        <taxon>Spermatophyta</taxon>
        <taxon>Magnoliopsida</taxon>
        <taxon>eudicotyledons</taxon>
        <taxon>Gunneridae</taxon>
        <taxon>Pentapetalae</taxon>
        <taxon>rosids</taxon>
        <taxon>malvids</taxon>
        <taxon>Brassicales</taxon>
        <taxon>Brassicaceae</taxon>
        <taxon>Brassiceae</taxon>
        <taxon>Brassica</taxon>
    </lineage>
</organism>
<protein>
    <submittedName>
        <fullName evidence="1">Uncharacterized protein</fullName>
    </submittedName>
</protein>
<proteinExistence type="predicted"/>
<dbReference type="EMBL" id="LR031680">
    <property type="protein sequence ID" value="VDD26348.1"/>
    <property type="molecule type" value="Genomic_DNA"/>
</dbReference>
<name>A0A3P6DIX3_BRACM</name>
<evidence type="ECO:0000313" key="1">
    <source>
        <dbReference type="EMBL" id="VDD26348.1"/>
    </source>
</evidence>
<reference evidence="1" key="1">
    <citation type="submission" date="2018-11" db="EMBL/GenBank/DDBJ databases">
        <authorList>
            <consortium name="Genoscope - CEA"/>
            <person name="William W."/>
        </authorList>
    </citation>
    <scope>NUCLEOTIDE SEQUENCE</scope>
</reference>
<accession>A0A3P6DIX3</accession>